<dbReference type="EMBL" id="LSMT01000507">
    <property type="protein sequence ID" value="PFX16948.1"/>
    <property type="molecule type" value="Genomic_DNA"/>
</dbReference>
<dbReference type="OrthoDB" id="6413631at2759"/>
<gene>
    <name evidence="3" type="primary">Vmac</name>
    <name evidence="3" type="ORF">AWC38_SpisGene18752</name>
</gene>
<feature type="coiled-coil region" evidence="1">
    <location>
        <begin position="8"/>
        <end position="99"/>
    </location>
</feature>
<name>A0A2B4RKQ5_STYPI</name>
<sequence>MSLSPVAIKEANHHIQGLVSRVHELEEQVKELSEALKKQNEVHAENLRVLPLRMNQTMKQKDEEIQELKQKLKSSEAVIERLVRESNSREASLEHLKNRSRVLDEICKHREAFESILSCLSIIEDPDDSSGKISENGVPRETDLLDSYEEDEDINGNDRSEKSHGKHWDSGTGSRNSSFYYENCNTAHEKGMLREENSSRDGFQQDEENPPPCFVLLTFGTDKEHKRTCSLVTYICILEQAFFKDF</sequence>
<keyword evidence="4" id="KW-1185">Reference proteome</keyword>
<comment type="caution">
    <text evidence="3">The sequence shown here is derived from an EMBL/GenBank/DDBJ whole genome shotgun (WGS) entry which is preliminary data.</text>
</comment>
<feature type="compositionally biased region" description="Acidic residues" evidence="2">
    <location>
        <begin position="144"/>
        <end position="155"/>
    </location>
</feature>
<feature type="region of interest" description="Disordered" evidence="2">
    <location>
        <begin position="127"/>
        <end position="172"/>
    </location>
</feature>
<organism evidence="3 4">
    <name type="scientific">Stylophora pistillata</name>
    <name type="common">Smooth cauliflower coral</name>
    <dbReference type="NCBI Taxonomy" id="50429"/>
    <lineage>
        <taxon>Eukaryota</taxon>
        <taxon>Metazoa</taxon>
        <taxon>Cnidaria</taxon>
        <taxon>Anthozoa</taxon>
        <taxon>Hexacorallia</taxon>
        <taxon>Scleractinia</taxon>
        <taxon>Astrocoeniina</taxon>
        <taxon>Pocilloporidae</taxon>
        <taxon>Stylophora</taxon>
    </lineage>
</organism>
<proteinExistence type="predicted"/>
<dbReference type="AlphaFoldDB" id="A0A2B4RKQ5"/>
<keyword evidence="1" id="KW-0175">Coiled coil</keyword>
<dbReference type="Proteomes" id="UP000225706">
    <property type="component" value="Unassembled WGS sequence"/>
</dbReference>
<evidence type="ECO:0000313" key="4">
    <source>
        <dbReference type="Proteomes" id="UP000225706"/>
    </source>
</evidence>
<protein>
    <submittedName>
        <fullName evidence="3">Vimentin-type intermediate filament-associated coiled-coil protein</fullName>
    </submittedName>
</protein>
<feature type="compositionally biased region" description="Basic and acidic residues" evidence="2">
    <location>
        <begin position="156"/>
        <end position="169"/>
    </location>
</feature>
<evidence type="ECO:0000256" key="1">
    <source>
        <dbReference type="SAM" id="Coils"/>
    </source>
</evidence>
<accession>A0A2B4RKQ5</accession>
<evidence type="ECO:0000313" key="3">
    <source>
        <dbReference type="EMBL" id="PFX16948.1"/>
    </source>
</evidence>
<evidence type="ECO:0000256" key="2">
    <source>
        <dbReference type="SAM" id="MobiDB-lite"/>
    </source>
</evidence>
<reference evidence="4" key="1">
    <citation type="journal article" date="2017" name="bioRxiv">
        <title>Comparative analysis of the genomes of Stylophora pistillata and Acropora digitifera provides evidence for extensive differences between species of corals.</title>
        <authorList>
            <person name="Voolstra C.R."/>
            <person name="Li Y."/>
            <person name="Liew Y.J."/>
            <person name="Baumgarten S."/>
            <person name="Zoccola D."/>
            <person name="Flot J.-F."/>
            <person name="Tambutte S."/>
            <person name="Allemand D."/>
            <person name="Aranda M."/>
        </authorList>
    </citation>
    <scope>NUCLEOTIDE SEQUENCE [LARGE SCALE GENOMIC DNA]</scope>
</reference>